<dbReference type="Proteomes" id="UP000649617">
    <property type="component" value="Unassembled WGS sequence"/>
</dbReference>
<evidence type="ECO:0000313" key="3">
    <source>
        <dbReference type="Proteomes" id="UP000649617"/>
    </source>
</evidence>
<dbReference type="EMBL" id="CAJNIZ010011149">
    <property type="protein sequence ID" value="CAE7315658.1"/>
    <property type="molecule type" value="Genomic_DNA"/>
</dbReference>
<keyword evidence="3" id="KW-1185">Reference proteome</keyword>
<reference evidence="2" key="1">
    <citation type="submission" date="2021-02" db="EMBL/GenBank/DDBJ databases">
        <authorList>
            <person name="Dougan E. K."/>
            <person name="Rhodes N."/>
            <person name="Thang M."/>
            <person name="Chan C."/>
        </authorList>
    </citation>
    <scope>NUCLEOTIDE SEQUENCE</scope>
</reference>
<proteinExistence type="predicted"/>
<name>A0A812P331_SYMPI</name>
<dbReference type="AlphaFoldDB" id="A0A812P331"/>
<organism evidence="2 3">
    <name type="scientific">Symbiodinium pilosum</name>
    <name type="common">Dinoflagellate</name>
    <dbReference type="NCBI Taxonomy" id="2952"/>
    <lineage>
        <taxon>Eukaryota</taxon>
        <taxon>Sar</taxon>
        <taxon>Alveolata</taxon>
        <taxon>Dinophyceae</taxon>
        <taxon>Suessiales</taxon>
        <taxon>Symbiodiniaceae</taxon>
        <taxon>Symbiodinium</taxon>
    </lineage>
</organism>
<accession>A0A812P331</accession>
<sequence length="547" mass="60759">VGELFAYVSRSAGLSGFDWLTEGMRLLSNEQLSWSRDFFCPAMNDAWEVQKNTILEAEGLAVLLRRMLGCLREPTVKNGSADGGYIEEEVLAGVKQACADLALDQSVPMSAVDLPAGVTQDAAVDYFEKNLTTELLHIFNECGVPVGLQYKLGQHFKNVKKFSTYADSRSDVRAALKADHALEATNQDTRAAVASVVSAWESCREFSAKESELKAEARVLGVSRPITQTEHQAMRISYEKTFGSLDEVVEPSADYLSTEMEEVENGEIVASPLSDVTSKRKVKTLGVQTSVDAGGHVRIVKQRNKGSLPQNTEDLRTALRVEGNTWVFLGSKYKNKVFFKDLTPSVWLDYSNYLLGDKVYLMQIPSPSGKGKSEQVALRPPWTVMINYEFELRKEAVKRAFRDSRALKDTLLEVQNDAQLKEQFFTSPIALQHRGMPAPNTWCERPSGQPWKWRRNDKGPGKGKGKDSNKGKEQKGKKGKGQGHGELASRTPDGRMICFAYSTSGCPGDCGMVRCCQVRGCFGQRPTWKHWQEHFAKANAKATDSNN</sequence>
<feature type="region of interest" description="Disordered" evidence="1">
    <location>
        <begin position="436"/>
        <end position="489"/>
    </location>
</feature>
<evidence type="ECO:0000256" key="1">
    <source>
        <dbReference type="SAM" id="MobiDB-lite"/>
    </source>
</evidence>
<feature type="non-terminal residue" evidence="2">
    <location>
        <position position="547"/>
    </location>
</feature>
<dbReference type="OrthoDB" id="441085at2759"/>
<feature type="compositionally biased region" description="Basic and acidic residues" evidence="1">
    <location>
        <begin position="454"/>
        <end position="476"/>
    </location>
</feature>
<evidence type="ECO:0000313" key="2">
    <source>
        <dbReference type="EMBL" id="CAE7315658.1"/>
    </source>
</evidence>
<gene>
    <name evidence="2" type="ORF">SPIL2461_LOCUS7247</name>
</gene>
<protein>
    <submittedName>
        <fullName evidence="2">Uncharacterized protein</fullName>
    </submittedName>
</protein>
<comment type="caution">
    <text evidence="2">The sequence shown here is derived from an EMBL/GenBank/DDBJ whole genome shotgun (WGS) entry which is preliminary data.</text>
</comment>